<dbReference type="Pfam" id="PF23209">
    <property type="entry name" value="IDM1_C"/>
    <property type="match status" value="1"/>
</dbReference>
<evidence type="ECO:0000313" key="4">
    <source>
        <dbReference type="Proteomes" id="UP000026915"/>
    </source>
</evidence>
<keyword evidence="1" id="KW-0812">Transmembrane</keyword>
<dbReference type="EMBL" id="CM001887">
    <property type="protein sequence ID" value="EOY32374.1"/>
    <property type="molecule type" value="Genomic_DNA"/>
</dbReference>
<organism evidence="3 4">
    <name type="scientific">Theobroma cacao</name>
    <name type="common">Cacao</name>
    <name type="synonym">Cocoa</name>
    <dbReference type="NCBI Taxonomy" id="3641"/>
    <lineage>
        <taxon>Eukaryota</taxon>
        <taxon>Viridiplantae</taxon>
        <taxon>Streptophyta</taxon>
        <taxon>Embryophyta</taxon>
        <taxon>Tracheophyta</taxon>
        <taxon>Spermatophyta</taxon>
        <taxon>Magnoliopsida</taxon>
        <taxon>eudicotyledons</taxon>
        <taxon>Gunneridae</taxon>
        <taxon>Pentapetalae</taxon>
        <taxon>rosids</taxon>
        <taxon>malvids</taxon>
        <taxon>Malvales</taxon>
        <taxon>Malvaceae</taxon>
        <taxon>Byttnerioideae</taxon>
        <taxon>Theobroma</taxon>
    </lineage>
</organism>
<evidence type="ECO:0000259" key="2">
    <source>
        <dbReference type="Pfam" id="PF23209"/>
    </source>
</evidence>
<dbReference type="eggNOG" id="ENOG502QS7V">
    <property type="taxonomic scope" value="Eukaryota"/>
</dbReference>
<dbReference type="PANTHER" id="PTHR47025">
    <property type="entry name" value="AUTOIMMUNE REGULATOR"/>
    <property type="match status" value="1"/>
</dbReference>
<keyword evidence="1" id="KW-0472">Membrane</keyword>
<feature type="transmembrane region" description="Helical" evidence="1">
    <location>
        <begin position="21"/>
        <end position="44"/>
    </location>
</feature>
<dbReference type="AlphaFoldDB" id="A0A061GYV2"/>
<keyword evidence="1" id="KW-1133">Transmembrane helix</keyword>
<dbReference type="PANTHER" id="PTHR47025:SF28">
    <property type="entry name" value="ACYL-COA N-ACYLTRANSFERASE WITH RING_FYVE_PHD-TYPE ZINC FINGER DOMAIN-CONTAINING PROTEIN"/>
    <property type="match status" value="1"/>
</dbReference>
<dbReference type="Proteomes" id="UP000026915">
    <property type="component" value="Chromosome 9"/>
</dbReference>
<accession>A0A061GYV2</accession>
<dbReference type="HOGENOM" id="CLU_146343_0_0_1"/>
<feature type="domain" description="Increased DNA methylation 1 C-terminal" evidence="2">
    <location>
        <begin position="12"/>
        <end position="111"/>
    </location>
</feature>
<evidence type="ECO:0000256" key="1">
    <source>
        <dbReference type="SAM" id="Phobius"/>
    </source>
</evidence>
<reference evidence="3 4" key="1">
    <citation type="journal article" date="2013" name="Genome Biol.">
        <title>The genome sequence of the most widely cultivated cacao type and its use to identify candidate genes regulating pod color.</title>
        <authorList>
            <person name="Motamayor J.C."/>
            <person name="Mockaitis K."/>
            <person name="Schmutz J."/>
            <person name="Haiminen N."/>
            <person name="Iii D.L."/>
            <person name="Cornejo O."/>
            <person name="Findley S.D."/>
            <person name="Zheng P."/>
            <person name="Utro F."/>
            <person name="Royaert S."/>
            <person name="Saski C."/>
            <person name="Jenkins J."/>
            <person name="Podicheti R."/>
            <person name="Zhao M."/>
            <person name="Scheffler B.E."/>
            <person name="Stack J.C."/>
            <person name="Feltus F.A."/>
            <person name="Mustiga G.M."/>
            <person name="Amores F."/>
            <person name="Phillips W."/>
            <person name="Marelli J.P."/>
            <person name="May G.D."/>
            <person name="Shapiro H."/>
            <person name="Ma J."/>
            <person name="Bustamante C.D."/>
            <person name="Schnell R.J."/>
            <person name="Main D."/>
            <person name="Gilbert D."/>
            <person name="Parida L."/>
            <person name="Kuhn D.N."/>
        </authorList>
    </citation>
    <scope>NUCLEOTIDE SEQUENCE [LARGE SCALE GENOMIC DNA]</scope>
    <source>
        <strain evidence="4">cv. Matina 1-6</strain>
    </source>
</reference>
<evidence type="ECO:0000313" key="3">
    <source>
        <dbReference type="EMBL" id="EOY32374.1"/>
    </source>
</evidence>
<keyword evidence="4" id="KW-1185">Reference proteome</keyword>
<dbReference type="Gramene" id="EOY32374">
    <property type="protein sequence ID" value="EOY32374"/>
    <property type="gene ID" value="TCM_040248"/>
</dbReference>
<dbReference type="STRING" id="3641.A0A061GYV2"/>
<dbReference type="InterPro" id="IPR056511">
    <property type="entry name" value="IDM1_C"/>
</dbReference>
<protein>
    <submittedName>
        <fullName evidence="3">Acyl-CoA N-acyltransferase with RING/FYVE/PHD-type zinc finger domain, putative</fullName>
    </submittedName>
</protein>
<sequence>MHRLRLSFSSSLRRNLKGQEYRGTYCAVLTINSFVVSVGIIQVVGQEIAELPLVATSIANHGKGYFQLLFSGIEKSLAFLNVKNLVLPTAEDEGSIWTNKFDFKKIIPNQLSE</sequence>
<dbReference type="InParanoid" id="A0A061GYV2"/>
<proteinExistence type="predicted"/>
<name>A0A061GYV2_THECC</name>
<gene>
    <name evidence="3" type="ORF">TCM_040248</name>
</gene>
<dbReference type="OMA" id="SCEITKE"/>